<dbReference type="Gene3D" id="1.20.1250.20">
    <property type="entry name" value="MFS general substrate transporter like domains"/>
    <property type="match status" value="1"/>
</dbReference>
<feature type="transmembrane region" description="Helical" evidence="8">
    <location>
        <begin position="177"/>
        <end position="199"/>
    </location>
</feature>
<evidence type="ECO:0000313" key="11">
    <source>
        <dbReference type="Proteomes" id="UP001501009"/>
    </source>
</evidence>
<feature type="transmembrane region" description="Helical" evidence="8">
    <location>
        <begin position="60"/>
        <end position="78"/>
    </location>
</feature>
<dbReference type="SUPFAM" id="SSF103473">
    <property type="entry name" value="MFS general substrate transporter"/>
    <property type="match status" value="1"/>
</dbReference>
<evidence type="ECO:0000256" key="1">
    <source>
        <dbReference type="ARBA" id="ARBA00004651"/>
    </source>
</evidence>
<dbReference type="PANTHER" id="PTHR42718:SF46">
    <property type="entry name" value="BLR6921 PROTEIN"/>
    <property type="match status" value="1"/>
</dbReference>
<keyword evidence="2" id="KW-0813">Transport</keyword>
<evidence type="ECO:0000256" key="3">
    <source>
        <dbReference type="ARBA" id="ARBA00022475"/>
    </source>
</evidence>
<feature type="transmembrane region" description="Helical" evidence="8">
    <location>
        <begin position="90"/>
        <end position="109"/>
    </location>
</feature>
<feature type="transmembrane region" description="Helical" evidence="8">
    <location>
        <begin position="278"/>
        <end position="301"/>
    </location>
</feature>
<dbReference type="InterPro" id="IPR036259">
    <property type="entry name" value="MFS_trans_sf"/>
</dbReference>
<feature type="transmembrane region" description="Helical" evidence="8">
    <location>
        <begin position="343"/>
        <end position="359"/>
    </location>
</feature>
<feature type="transmembrane region" description="Helical" evidence="8">
    <location>
        <begin position="150"/>
        <end position="171"/>
    </location>
</feature>
<feature type="domain" description="Major facilitator superfamily (MFS) profile" evidence="9">
    <location>
        <begin position="24"/>
        <end position="473"/>
    </location>
</feature>
<keyword evidence="4 8" id="KW-0812">Transmembrane</keyword>
<feature type="transmembrane region" description="Helical" evidence="8">
    <location>
        <begin position="115"/>
        <end position="138"/>
    </location>
</feature>
<evidence type="ECO:0000256" key="2">
    <source>
        <dbReference type="ARBA" id="ARBA00022448"/>
    </source>
</evidence>
<dbReference type="PANTHER" id="PTHR42718">
    <property type="entry name" value="MAJOR FACILITATOR SUPERFAMILY MULTIDRUG TRANSPORTER MFSC"/>
    <property type="match status" value="1"/>
</dbReference>
<name>A0ABP7HJ23_9ACTN</name>
<feature type="transmembrane region" description="Helical" evidence="8">
    <location>
        <begin position="313"/>
        <end position="331"/>
    </location>
</feature>
<feature type="transmembrane region" description="Helical" evidence="8">
    <location>
        <begin position="211"/>
        <end position="229"/>
    </location>
</feature>
<dbReference type="CDD" id="cd17321">
    <property type="entry name" value="MFS_MMR_MDR_like"/>
    <property type="match status" value="1"/>
</dbReference>
<feature type="transmembrane region" description="Helical" evidence="8">
    <location>
        <begin position="448"/>
        <end position="469"/>
    </location>
</feature>
<sequence>MSSPAGTTEAPLTAAPHPARLRAILFVIVTAYLMVGVDSTVVNVALPAIQQDLGFSRTGLSWVLNAYTLAFGGLLLLGGRVGDILGRRRTLTTGVLLFAGSSLLGGLATDSAWLLAARALQGVGAALTAPSTLALITTNFPDGPRRHHALGIYSSMAGIGASIGLVLGGMLTSWASWRWALLINVPIGVTVALALPRFVTETPRHAGKFDAAGALTGTAGMTSLVYAFIRVSEAGWSDTQALLGFSTAAALLAGFTIVESRAAQPIMPLRLFSDRNRAGGYVGILLLPAGMFGAFYFLTLISQQVLGYSPLRAGFAFLPMTLAMFTTVRFVPRLLARFGAKPVLLTGMALLITAAGRLWRLHPGDGYSAGLLGPLLLMGVGVGLSFMPLNATILARIEPREAGAASGLLQTLQWLGGTLGLSVLVTVFGTATRHAHGSPAEILTEGSARAFGVGALIALTALLVSAFVITGRKREVA</sequence>
<organism evidence="10 11">
    <name type="scientific">Streptomyces coacervatus</name>
    <dbReference type="NCBI Taxonomy" id="647381"/>
    <lineage>
        <taxon>Bacteria</taxon>
        <taxon>Bacillati</taxon>
        <taxon>Actinomycetota</taxon>
        <taxon>Actinomycetes</taxon>
        <taxon>Kitasatosporales</taxon>
        <taxon>Streptomycetaceae</taxon>
        <taxon>Streptomyces</taxon>
    </lineage>
</organism>
<feature type="transmembrane region" description="Helical" evidence="8">
    <location>
        <begin position="241"/>
        <end position="258"/>
    </location>
</feature>
<evidence type="ECO:0000256" key="4">
    <source>
        <dbReference type="ARBA" id="ARBA00022692"/>
    </source>
</evidence>
<protein>
    <submittedName>
        <fullName evidence="10">MFS transporter</fullName>
    </submittedName>
</protein>
<evidence type="ECO:0000256" key="7">
    <source>
        <dbReference type="ARBA" id="ARBA00023251"/>
    </source>
</evidence>
<feature type="transmembrane region" description="Helical" evidence="8">
    <location>
        <begin position="407"/>
        <end position="428"/>
    </location>
</feature>
<comment type="caution">
    <text evidence="10">The sequence shown here is derived from an EMBL/GenBank/DDBJ whole genome shotgun (WGS) entry which is preliminary data.</text>
</comment>
<keyword evidence="3" id="KW-1003">Cell membrane</keyword>
<accession>A0ABP7HJ23</accession>
<feature type="transmembrane region" description="Helical" evidence="8">
    <location>
        <begin position="23"/>
        <end position="48"/>
    </location>
</feature>
<reference evidence="11" key="1">
    <citation type="journal article" date="2019" name="Int. J. Syst. Evol. Microbiol.">
        <title>The Global Catalogue of Microorganisms (GCM) 10K type strain sequencing project: providing services to taxonomists for standard genome sequencing and annotation.</title>
        <authorList>
            <consortium name="The Broad Institute Genomics Platform"/>
            <consortium name="The Broad Institute Genome Sequencing Center for Infectious Disease"/>
            <person name="Wu L."/>
            <person name="Ma J."/>
        </authorList>
    </citation>
    <scope>NUCLEOTIDE SEQUENCE [LARGE SCALE GENOMIC DNA]</scope>
    <source>
        <strain evidence="11">JCM 17138</strain>
    </source>
</reference>
<dbReference type="Pfam" id="PF07690">
    <property type="entry name" value="MFS_1"/>
    <property type="match status" value="1"/>
</dbReference>
<keyword evidence="5 8" id="KW-1133">Transmembrane helix</keyword>
<proteinExistence type="predicted"/>
<keyword evidence="6 8" id="KW-0472">Membrane</keyword>
<feature type="transmembrane region" description="Helical" evidence="8">
    <location>
        <begin position="371"/>
        <end position="395"/>
    </location>
</feature>
<evidence type="ECO:0000256" key="6">
    <source>
        <dbReference type="ARBA" id="ARBA00023136"/>
    </source>
</evidence>
<dbReference type="InterPro" id="IPR020846">
    <property type="entry name" value="MFS_dom"/>
</dbReference>
<dbReference type="EMBL" id="BAABDE010000013">
    <property type="protein sequence ID" value="GAA3792856.1"/>
    <property type="molecule type" value="Genomic_DNA"/>
</dbReference>
<dbReference type="RefSeq" id="WP_275770979.1">
    <property type="nucleotide sequence ID" value="NZ_BAABDE010000013.1"/>
</dbReference>
<keyword evidence="11" id="KW-1185">Reference proteome</keyword>
<dbReference type="PROSITE" id="PS50850">
    <property type="entry name" value="MFS"/>
    <property type="match status" value="1"/>
</dbReference>
<evidence type="ECO:0000313" key="10">
    <source>
        <dbReference type="EMBL" id="GAA3792856.1"/>
    </source>
</evidence>
<dbReference type="Gene3D" id="1.20.1720.10">
    <property type="entry name" value="Multidrug resistance protein D"/>
    <property type="match status" value="1"/>
</dbReference>
<evidence type="ECO:0000259" key="9">
    <source>
        <dbReference type="PROSITE" id="PS50850"/>
    </source>
</evidence>
<dbReference type="InterPro" id="IPR011701">
    <property type="entry name" value="MFS"/>
</dbReference>
<gene>
    <name evidence="10" type="ORF">GCM10022403_028530</name>
</gene>
<evidence type="ECO:0000256" key="5">
    <source>
        <dbReference type="ARBA" id="ARBA00022989"/>
    </source>
</evidence>
<keyword evidence="7" id="KW-0046">Antibiotic resistance</keyword>
<comment type="subcellular location">
    <subcellularLocation>
        <location evidence="1">Cell membrane</location>
        <topology evidence="1">Multi-pass membrane protein</topology>
    </subcellularLocation>
</comment>
<evidence type="ECO:0000256" key="8">
    <source>
        <dbReference type="SAM" id="Phobius"/>
    </source>
</evidence>
<dbReference type="Proteomes" id="UP001501009">
    <property type="component" value="Unassembled WGS sequence"/>
</dbReference>